<comment type="caution">
    <text evidence="1">The sequence shown here is derived from an EMBL/GenBank/DDBJ whole genome shotgun (WGS) entry which is preliminary data.</text>
</comment>
<sequence>MPCQMSDPCRDLEKGVANVFSATTSPSNLWTNNGLHGGDLSAVSKSTRRGRTARAGILSGTTNYGDFLIIHHCGNDSIVSGAVASRAFRGCLKASAIDSHCMCALSDSIADLSLETSLHDAVKKKENI</sequence>
<reference evidence="2" key="1">
    <citation type="journal article" date="2015" name="Nat. Genet.">
        <title>The genome and transcriptome of the zoonotic hookworm Ancylostoma ceylanicum identify infection-specific gene families.</title>
        <authorList>
            <person name="Schwarz E.M."/>
            <person name="Hu Y."/>
            <person name="Antoshechkin I."/>
            <person name="Miller M.M."/>
            <person name="Sternberg P.W."/>
            <person name="Aroian R.V."/>
        </authorList>
    </citation>
    <scope>NUCLEOTIDE SEQUENCE</scope>
    <source>
        <strain evidence="2">HY135</strain>
    </source>
</reference>
<organism evidence="1 2">
    <name type="scientific">Ancylostoma ceylanicum</name>
    <dbReference type="NCBI Taxonomy" id="53326"/>
    <lineage>
        <taxon>Eukaryota</taxon>
        <taxon>Metazoa</taxon>
        <taxon>Ecdysozoa</taxon>
        <taxon>Nematoda</taxon>
        <taxon>Chromadorea</taxon>
        <taxon>Rhabditida</taxon>
        <taxon>Rhabditina</taxon>
        <taxon>Rhabditomorpha</taxon>
        <taxon>Strongyloidea</taxon>
        <taxon>Ancylostomatidae</taxon>
        <taxon>Ancylostomatinae</taxon>
        <taxon>Ancylostoma</taxon>
    </lineage>
</organism>
<protein>
    <submittedName>
        <fullName evidence="1">Uncharacterized protein</fullName>
    </submittedName>
</protein>
<evidence type="ECO:0000313" key="1">
    <source>
        <dbReference type="EMBL" id="EYB99184.1"/>
    </source>
</evidence>
<dbReference type="EMBL" id="JARK01001460">
    <property type="protein sequence ID" value="EYB99184.1"/>
    <property type="molecule type" value="Genomic_DNA"/>
</dbReference>
<accession>A0A016T998</accession>
<gene>
    <name evidence="1" type="primary">Acey_s0124.g1209</name>
    <name evidence="1" type="ORF">Y032_0124g1209</name>
</gene>
<keyword evidence="2" id="KW-1185">Reference proteome</keyword>
<dbReference type="Proteomes" id="UP000024635">
    <property type="component" value="Unassembled WGS sequence"/>
</dbReference>
<evidence type="ECO:0000313" key="2">
    <source>
        <dbReference type="Proteomes" id="UP000024635"/>
    </source>
</evidence>
<dbReference type="AlphaFoldDB" id="A0A016T998"/>
<proteinExistence type="predicted"/>
<name>A0A016T998_9BILA</name>